<dbReference type="SUPFAM" id="SSF57180">
    <property type="entry name" value="Cellulose-binding domain"/>
    <property type="match status" value="1"/>
</dbReference>
<feature type="domain" description="CBM1" evidence="3">
    <location>
        <begin position="46"/>
        <end position="82"/>
    </location>
</feature>
<dbReference type="AlphaFoldDB" id="A8N4N2"/>
<proteinExistence type="predicted"/>
<dbReference type="GO" id="GO:0030248">
    <property type="term" value="F:cellulose binding"/>
    <property type="evidence" value="ECO:0007669"/>
    <property type="project" value="InterPro"/>
</dbReference>
<keyword evidence="1 2" id="KW-0732">Signal</keyword>
<reference evidence="4 5" key="1">
    <citation type="journal article" date="2010" name="Proc. Natl. Acad. Sci. U.S.A.">
        <title>Insights into evolution of multicellular fungi from the assembled chromosomes of the mushroom Coprinopsis cinerea (Coprinus cinereus).</title>
        <authorList>
            <person name="Stajich J.E."/>
            <person name="Wilke S.K."/>
            <person name="Ahren D."/>
            <person name="Au C.H."/>
            <person name="Birren B.W."/>
            <person name="Borodovsky M."/>
            <person name="Burns C."/>
            <person name="Canback B."/>
            <person name="Casselton L.A."/>
            <person name="Cheng C.K."/>
            <person name="Deng J."/>
            <person name="Dietrich F.S."/>
            <person name="Fargo D.C."/>
            <person name="Farman M.L."/>
            <person name="Gathman A.C."/>
            <person name="Goldberg J."/>
            <person name="Guigo R."/>
            <person name="Hoegger P.J."/>
            <person name="Hooker J.B."/>
            <person name="Huggins A."/>
            <person name="James T.Y."/>
            <person name="Kamada T."/>
            <person name="Kilaru S."/>
            <person name="Kodira C."/>
            <person name="Kues U."/>
            <person name="Kupfer D."/>
            <person name="Kwan H.S."/>
            <person name="Lomsadze A."/>
            <person name="Li W."/>
            <person name="Lilly W.W."/>
            <person name="Ma L.J."/>
            <person name="Mackey A.J."/>
            <person name="Manning G."/>
            <person name="Martin F."/>
            <person name="Muraguchi H."/>
            <person name="Natvig D.O."/>
            <person name="Palmerini H."/>
            <person name="Ramesh M.A."/>
            <person name="Rehmeyer C.J."/>
            <person name="Roe B.A."/>
            <person name="Shenoy N."/>
            <person name="Stanke M."/>
            <person name="Ter-Hovhannisyan V."/>
            <person name="Tunlid A."/>
            <person name="Velagapudi R."/>
            <person name="Vision T.J."/>
            <person name="Zeng Q."/>
            <person name="Zolan M.E."/>
            <person name="Pukkila P.J."/>
        </authorList>
    </citation>
    <scope>NUCLEOTIDE SEQUENCE [LARGE SCALE GENOMIC DNA]</scope>
    <source>
        <strain evidence="5">Okayama-7 / 130 / ATCC MYA-4618 / FGSC 9003</strain>
    </source>
</reference>
<accession>A8N4N2</accession>
<dbReference type="InParanoid" id="A8N4N2"/>
<dbReference type="Pfam" id="PF00734">
    <property type="entry name" value="CBM_1"/>
    <property type="match status" value="1"/>
</dbReference>
<evidence type="ECO:0000256" key="2">
    <source>
        <dbReference type="SAM" id="SignalP"/>
    </source>
</evidence>
<evidence type="ECO:0000259" key="3">
    <source>
        <dbReference type="PROSITE" id="PS51164"/>
    </source>
</evidence>
<dbReference type="GO" id="GO:0005975">
    <property type="term" value="P:carbohydrate metabolic process"/>
    <property type="evidence" value="ECO:0007669"/>
    <property type="project" value="InterPro"/>
</dbReference>
<feature type="signal peptide" evidence="2">
    <location>
        <begin position="1"/>
        <end position="38"/>
    </location>
</feature>
<name>A8N4N2_COPC7</name>
<feature type="chain" id="PRO_5002723992" description="CBM1 domain-containing protein" evidence="2">
    <location>
        <begin position="39"/>
        <end position="88"/>
    </location>
</feature>
<dbReference type="KEGG" id="cci:CC1G_06010"/>
<evidence type="ECO:0000256" key="1">
    <source>
        <dbReference type="ARBA" id="ARBA00022729"/>
    </source>
</evidence>
<dbReference type="EMBL" id="AACS02000003">
    <property type="protein sequence ID" value="EAU92023.2"/>
    <property type="molecule type" value="Genomic_DNA"/>
</dbReference>
<evidence type="ECO:0000313" key="4">
    <source>
        <dbReference type="EMBL" id="EAU92023.2"/>
    </source>
</evidence>
<dbReference type="GO" id="GO:0005576">
    <property type="term" value="C:extracellular region"/>
    <property type="evidence" value="ECO:0007669"/>
    <property type="project" value="InterPro"/>
</dbReference>
<dbReference type="InterPro" id="IPR000254">
    <property type="entry name" value="CBD"/>
</dbReference>
<dbReference type="Proteomes" id="UP000001861">
    <property type="component" value="Unassembled WGS sequence"/>
</dbReference>
<dbReference type="HOGENOM" id="CLU_2468995_0_0_1"/>
<gene>
    <name evidence="4" type="ORF">CC1G_06010</name>
</gene>
<dbReference type="RefSeq" id="XP_001829801.2">
    <property type="nucleotide sequence ID" value="XM_001829749.2"/>
</dbReference>
<protein>
    <recommendedName>
        <fullName evidence="3">CBM1 domain-containing protein</fullName>
    </recommendedName>
</protein>
<evidence type="ECO:0000313" key="5">
    <source>
        <dbReference type="Proteomes" id="UP000001861"/>
    </source>
</evidence>
<dbReference type="GeneID" id="6006238"/>
<dbReference type="PROSITE" id="PS51164">
    <property type="entry name" value="CBM1_2"/>
    <property type="match status" value="1"/>
</dbReference>
<comment type="caution">
    <text evidence="4">The sequence shown here is derived from an EMBL/GenBank/DDBJ whole genome shotgun (WGS) entry which is preliminary data.</text>
</comment>
<sequence>MSSARPRANSRNVQTMTLLKTVVSIAVAAFWAGQVAHGAPTPQVLPGGGSGTMCGGFGWSGPSTCSEGYTCVWLNDYVSLCLPREGGP</sequence>
<dbReference type="SMART" id="SM00236">
    <property type="entry name" value="fCBD"/>
    <property type="match status" value="1"/>
</dbReference>
<dbReference type="InterPro" id="IPR035971">
    <property type="entry name" value="CBD_sf"/>
</dbReference>
<dbReference type="VEuPathDB" id="FungiDB:CC1G_06010"/>
<organism evidence="4 5">
    <name type="scientific">Coprinopsis cinerea (strain Okayama-7 / 130 / ATCC MYA-4618 / FGSC 9003)</name>
    <name type="common">Inky cap fungus</name>
    <name type="synonym">Hormographiella aspergillata</name>
    <dbReference type="NCBI Taxonomy" id="240176"/>
    <lineage>
        <taxon>Eukaryota</taxon>
        <taxon>Fungi</taxon>
        <taxon>Dikarya</taxon>
        <taxon>Basidiomycota</taxon>
        <taxon>Agaricomycotina</taxon>
        <taxon>Agaricomycetes</taxon>
        <taxon>Agaricomycetidae</taxon>
        <taxon>Agaricales</taxon>
        <taxon>Agaricineae</taxon>
        <taxon>Psathyrellaceae</taxon>
        <taxon>Coprinopsis</taxon>
    </lineage>
</organism>
<keyword evidence="5" id="KW-1185">Reference proteome</keyword>